<dbReference type="Gene3D" id="3.60.20.10">
    <property type="entry name" value="Glutamine Phosphoribosylpyrophosphate, subunit 1, domain 1"/>
    <property type="match status" value="1"/>
</dbReference>
<evidence type="ECO:0000313" key="1">
    <source>
        <dbReference type="EMBL" id="SIN84392.1"/>
    </source>
</evidence>
<dbReference type="Pfam" id="PF06267">
    <property type="entry name" value="DUF1028"/>
    <property type="match status" value="1"/>
</dbReference>
<dbReference type="InterPro" id="IPR029055">
    <property type="entry name" value="Ntn_hydrolases_N"/>
</dbReference>
<gene>
    <name evidence="1" type="ORF">SAMN05444002_0948</name>
</gene>
<sequence>MTFSLVAHCPQTGQFGMVVSSSSPAVAARCAHARAGVGVVASQNVTDPRLGPHALDLMERGATAREAVSILERTGSHMEYRQVLAVGKSGQSAVYSGEKVLGLWSSAQGNDVAAAGNLLADAGVPEVMVGRFLHSAGPLGDRLIGALRAGLEAGGEAGPVHSAGLLLVDRQSWPLAELRIDWTDACPVTALEAAWATYKPQMADYVARALDPSAAPSYGVPGDA</sequence>
<accession>A0A1N6EMT7</accession>
<dbReference type="OrthoDB" id="9790012at2"/>
<protein>
    <submittedName>
        <fullName evidence="1">Uncharacterized conserved protein, Ntn-hydrolase superfamily</fullName>
    </submittedName>
</protein>
<reference evidence="2" key="1">
    <citation type="submission" date="2016-11" db="EMBL/GenBank/DDBJ databases">
        <authorList>
            <person name="Varghese N."/>
            <person name="Submissions S."/>
        </authorList>
    </citation>
    <scope>NUCLEOTIDE SEQUENCE [LARGE SCALE GENOMIC DNA]</scope>
    <source>
        <strain evidence="2">DSM 29440</strain>
    </source>
</reference>
<dbReference type="EMBL" id="FSRL01000001">
    <property type="protein sequence ID" value="SIN84392.1"/>
    <property type="molecule type" value="Genomic_DNA"/>
</dbReference>
<dbReference type="STRING" id="1217970.SAMN05444002_0948"/>
<evidence type="ECO:0000313" key="2">
    <source>
        <dbReference type="Proteomes" id="UP000184932"/>
    </source>
</evidence>
<keyword evidence="1" id="KW-0378">Hydrolase</keyword>
<dbReference type="AlphaFoldDB" id="A0A1N6EMT7"/>
<dbReference type="InterPro" id="IPR010430">
    <property type="entry name" value="DUF1028"/>
</dbReference>
<dbReference type="GO" id="GO:0016787">
    <property type="term" value="F:hydrolase activity"/>
    <property type="evidence" value="ECO:0007669"/>
    <property type="project" value="UniProtKB-KW"/>
</dbReference>
<name>A0A1N6EMT7_9RHOB</name>
<dbReference type="SUPFAM" id="SSF56235">
    <property type="entry name" value="N-terminal nucleophile aminohydrolases (Ntn hydrolases)"/>
    <property type="match status" value="1"/>
</dbReference>
<dbReference type="Proteomes" id="UP000184932">
    <property type="component" value="Unassembled WGS sequence"/>
</dbReference>
<dbReference type="RefSeq" id="WP_074255066.1">
    <property type="nucleotide sequence ID" value="NZ_FSRL01000001.1"/>
</dbReference>
<proteinExistence type="predicted"/>
<dbReference type="PANTHER" id="PTHR39328">
    <property type="entry name" value="BLL2871 PROTEIN"/>
    <property type="match status" value="1"/>
</dbReference>
<keyword evidence="2" id="KW-1185">Reference proteome</keyword>
<organism evidence="1 2">
    <name type="scientific">Vannielia litorea</name>
    <dbReference type="NCBI Taxonomy" id="1217970"/>
    <lineage>
        <taxon>Bacteria</taxon>
        <taxon>Pseudomonadati</taxon>
        <taxon>Pseudomonadota</taxon>
        <taxon>Alphaproteobacteria</taxon>
        <taxon>Rhodobacterales</taxon>
        <taxon>Paracoccaceae</taxon>
        <taxon>Vannielia</taxon>
    </lineage>
</organism>
<dbReference type="PANTHER" id="PTHR39328:SF1">
    <property type="entry name" value="BLL2871 PROTEIN"/>
    <property type="match status" value="1"/>
</dbReference>